<dbReference type="Proteomes" id="UP001066276">
    <property type="component" value="Chromosome 3_2"/>
</dbReference>
<sequence length="74" mass="8184">MVLDITQNTLQADPLMALLGYVKEHPDTVRCITVLALLLAECREAMVWGHAGIPTVAQWLEDTAILMVGLKLMH</sequence>
<name>A0AAV7TQ18_PLEWA</name>
<dbReference type="AlphaFoldDB" id="A0AAV7TQ18"/>
<evidence type="ECO:0000313" key="2">
    <source>
        <dbReference type="Proteomes" id="UP001066276"/>
    </source>
</evidence>
<feature type="non-terminal residue" evidence="1">
    <location>
        <position position="74"/>
    </location>
</feature>
<comment type="caution">
    <text evidence="1">The sequence shown here is derived from an EMBL/GenBank/DDBJ whole genome shotgun (WGS) entry which is preliminary data.</text>
</comment>
<organism evidence="1 2">
    <name type="scientific">Pleurodeles waltl</name>
    <name type="common">Iberian ribbed newt</name>
    <dbReference type="NCBI Taxonomy" id="8319"/>
    <lineage>
        <taxon>Eukaryota</taxon>
        <taxon>Metazoa</taxon>
        <taxon>Chordata</taxon>
        <taxon>Craniata</taxon>
        <taxon>Vertebrata</taxon>
        <taxon>Euteleostomi</taxon>
        <taxon>Amphibia</taxon>
        <taxon>Batrachia</taxon>
        <taxon>Caudata</taxon>
        <taxon>Salamandroidea</taxon>
        <taxon>Salamandridae</taxon>
        <taxon>Pleurodelinae</taxon>
        <taxon>Pleurodeles</taxon>
    </lineage>
</organism>
<dbReference type="EMBL" id="JANPWB010000006">
    <property type="protein sequence ID" value="KAJ1178759.1"/>
    <property type="molecule type" value="Genomic_DNA"/>
</dbReference>
<keyword evidence="2" id="KW-1185">Reference proteome</keyword>
<gene>
    <name evidence="1" type="ORF">NDU88_004001</name>
</gene>
<evidence type="ECO:0000313" key="1">
    <source>
        <dbReference type="EMBL" id="KAJ1178759.1"/>
    </source>
</evidence>
<reference evidence="1" key="1">
    <citation type="journal article" date="2022" name="bioRxiv">
        <title>Sequencing and chromosome-scale assembly of the giantPleurodeles waltlgenome.</title>
        <authorList>
            <person name="Brown T."/>
            <person name="Elewa A."/>
            <person name="Iarovenko S."/>
            <person name="Subramanian E."/>
            <person name="Araus A.J."/>
            <person name="Petzold A."/>
            <person name="Susuki M."/>
            <person name="Suzuki K.-i.T."/>
            <person name="Hayashi T."/>
            <person name="Toyoda A."/>
            <person name="Oliveira C."/>
            <person name="Osipova E."/>
            <person name="Leigh N.D."/>
            <person name="Simon A."/>
            <person name="Yun M.H."/>
        </authorList>
    </citation>
    <scope>NUCLEOTIDE SEQUENCE</scope>
    <source>
        <strain evidence="1">20211129_DDA</strain>
        <tissue evidence="1">Liver</tissue>
    </source>
</reference>
<accession>A0AAV7TQ18</accession>
<proteinExistence type="predicted"/>
<protein>
    <submittedName>
        <fullName evidence="1">Uncharacterized protein</fullName>
    </submittedName>
</protein>